<dbReference type="GO" id="GO:0004520">
    <property type="term" value="F:DNA endonuclease activity"/>
    <property type="evidence" value="ECO:0007669"/>
    <property type="project" value="TreeGrafter"/>
</dbReference>
<dbReference type="EMBL" id="JANBUL010000069">
    <property type="protein sequence ID" value="KAJ2782569.1"/>
    <property type="molecule type" value="Genomic_DNA"/>
</dbReference>
<dbReference type="Pfam" id="PF09159">
    <property type="entry name" value="Ydc2-catalyt"/>
    <property type="match status" value="1"/>
</dbReference>
<evidence type="ECO:0000313" key="3">
    <source>
        <dbReference type="Proteomes" id="UP001140217"/>
    </source>
</evidence>
<dbReference type="SUPFAM" id="SSF53098">
    <property type="entry name" value="Ribonuclease H-like"/>
    <property type="match status" value="1"/>
</dbReference>
<name>A0A9W8LJ41_9FUNG</name>
<protein>
    <recommendedName>
        <fullName evidence="1">Mitochondrial resolvase Ydc2 catalytic domain-containing protein</fullName>
    </recommendedName>
</protein>
<dbReference type="InterPro" id="IPR015242">
    <property type="entry name" value="Ydc2_cat"/>
</dbReference>
<evidence type="ECO:0000313" key="2">
    <source>
        <dbReference type="EMBL" id="KAJ2782569.1"/>
    </source>
</evidence>
<feature type="domain" description="Mitochondrial resolvase Ydc2 catalytic" evidence="1">
    <location>
        <begin position="57"/>
        <end position="344"/>
    </location>
</feature>
<keyword evidence="3" id="KW-1185">Reference proteome</keyword>
<sequence length="363" mass="39912">MRQCGLAQGTTKAHKAAALGAFIWSSQALAQRRYAGQRRRAARKAATAHAAFVADEVVSIDIGFRNLAFAHVSRDGRVLAWRRVELLGEATFEPWTLAAVVERFVRSVLPIRPAAKCTYIIEHQRFRSQGSASVTDSVMVNNLVEALLYANLRHCGVHVEPVNPTLVSVHWQLSAAWEAQAGPEEAAPAQDRLGKKADAAQAIARMDRLLEEQRQTTGRQQDALARALGLTPPRRRSARAAGGRDLDGLLQRGAAYLGSLRDTRRRLVKKERSVALVQSWILAFLGAESAAPPAHGAAADTWPFSPRRHLAFSAEMARAFYAEKKKDDLCDCILQAAAWYHWQRAVPAILDAYGSMQLARPDA</sequence>
<dbReference type="PANTHER" id="PTHR28072:SF1">
    <property type="entry name" value="CRUCIFORM CUTTING ENDONUCLEASE 1, MITOCHONDRIAL-RELATED"/>
    <property type="match status" value="1"/>
</dbReference>
<proteinExistence type="predicted"/>
<accession>A0A9W8LJ41</accession>
<evidence type="ECO:0000259" key="1">
    <source>
        <dbReference type="Pfam" id="PF09159"/>
    </source>
</evidence>
<dbReference type="GO" id="GO:0000402">
    <property type="term" value="F:crossed form four-way junction DNA binding"/>
    <property type="evidence" value="ECO:0007669"/>
    <property type="project" value="TreeGrafter"/>
</dbReference>
<dbReference type="GO" id="GO:0070336">
    <property type="term" value="F:flap-structured DNA binding"/>
    <property type="evidence" value="ECO:0007669"/>
    <property type="project" value="TreeGrafter"/>
</dbReference>
<organism evidence="2 3">
    <name type="scientific">Coemansia javaensis</name>
    <dbReference type="NCBI Taxonomy" id="2761396"/>
    <lineage>
        <taxon>Eukaryota</taxon>
        <taxon>Fungi</taxon>
        <taxon>Fungi incertae sedis</taxon>
        <taxon>Zoopagomycota</taxon>
        <taxon>Kickxellomycotina</taxon>
        <taxon>Kickxellomycetes</taxon>
        <taxon>Kickxellales</taxon>
        <taxon>Kickxellaceae</taxon>
        <taxon>Coemansia</taxon>
    </lineage>
</organism>
<dbReference type="GO" id="GO:0005739">
    <property type="term" value="C:mitochondrion"/>
    <property type="evidence" value="ECO:0007669"/>
    <property type="project" value="TreeGrafter"/>
</dbReference>
<dbReference type="Gene3D" id="3.30.420.10">
    <property type="entry name" value="Ribonuclease H-like superfamily/Ribonuclease H"/>
    <property type="match status" value="1"/>
</dbReference>
<dbReference type="InterPro" id="IPR012337">
    <property type="entry name" value="RNaseH-like_sf"/>
</dbReference>
<gene>
    <name evidence="2" type="ORF">H4R18_002198</name>
</gene>
<dbReference type="AlphaFoldDB" id="A0A9W8LJ41"/>
<reference evidence="2" key="1">
    <citation type="submission" date="2022-07" db="EMBL/GenBank/DDBJ databases">
        <title>Phylogenomic reconstructions and comparative analyses of Kickxellomycotina fungi.</title>
        <authorList>
            <person name="Reynolds N.K."/>
            <person name="Stajich J.E."/>
            <person name="Barry K."/>
            <person name="Grigoriev I.V."/>
            <person name="Crous P."/>
            <person name="Smith M.E."/>
        </authorList>
    </citation>
    <scope>NUCLEOTIDE SEQUENCE</scope>
    <source>
        <strain evidence="2">NBRC 105414</strain>
    </source>
</reference>
<dbReference type="InterPro" id="IPR036397">
    <property type="entry name" value="RNaseH_sf"/>
</dbReference>
<dbReference type="InterPro" id="IPR039197">
    <property type="entry name" value="Mrs1/Cce1"/>
</dbReference>
<dbReference type="Proteomes" id="UP001140217">
    <property type="component" value="Unassembled WGS sequence"/>
</dbReference>
<comment type="caution">
    <text evidence="2">The sequence shown here is derived from an EMBL/GenBank/DDBJ whole genome shotgun (WGS) entry which is preliminary data.</text>
</comment>
<dbReference type="PANTHER" id="PTHR28072">
    <property type="entry name" value="CRUCIFORM CUTTING ENDONUCLEASE 1, MITOCHONDRIAL-RELATED"/>
    <property type="match status" value="1"/>
</dbReference>
<dbReference type="GO" id="GO:0000403">
    <property type="term" value="F:Y-form DNA binding"/>
    <property type="evidence" value="ECO:0007669"/>
    <property type="project" value="TreeGrafter"/>
</dbReference>
<dbReference type="OrthoDB" id="5552842at2759"/>